<name>A0A1L6KWC4_9VIRU</name>
<evidence type="ECO:0000313" key="2">
    <source>
        <dbReference type="Proteomes" id="UP000240617"/>
    </source>
</evidence>
<dbReference type="RefSeq" id="YP_009508838.1">
    <property type="nucleotide sequence ID" value="NC_039059.1"/>
</dbReference>
<dbReference type="Pfam" id="PF23784">
    <property type="entry name" value="Smaco_capsid"/>
    <property type="match status" value="2"/>
</dbReference>
<organism evidence="1 2">
    <name type="scientific">Chicken associated huchismacovirus 1</name>
    <dbReference type="NCBI Taxonomy" id="2169932"/>
    <lineage>
        <taxon>Viruses</taxon>
        <taxon>Monodnaviria</taxon>
        <taxon>Shotokuvirae</taxon>
        <taxon>Cressdnaviricota</taxon>
        <taxon>Arfiviricetes</taxon>
        <taxon>Cremevirales</taxon>
        <taxon>Smacoviridae</taxon>
        <taxon>Huchismacovirus</taxon>
        <taxon>Huchismacovirus chicas1</taxon>
    </lineage>
</organism>
<protein>
    <submittedName>
        <fullName evidence="1">Capsid protein</fullName>
    </submittedName>
</protein>
<proteinExistence type="predicted"/>
<evidence type="ECO:0000313" key="1">
    <source>
        <dbReference type="EMBL" id="APR73548.1"/>
    </source>
</evidence>
<dbReference type="InterPro" id="IPR057000">
    <property type="entry name" value="Smaco_capsid"/>
</dbReference>
<accession>A0A1L6KWC4</accession>
<dbReference type="EMBL" id="KY086301">
    <property type="protein sequence ID" value="APR73548.1"/>
    <property type="molecule type" value="Genomic_DNA"/>
</dbReference>
<sequence length="305" mass="34583">MKQTYTYFIDLATSADKVQNISVSAGGEEAVRRLMPFFMAYKYFKLGPVTVKFVPASTLPVDPTGLSYTAGENTVDPRDQFNPGLIRITNGEDIVPPANMDGYYALMLDRRWYKFQLQSGARRTCYPRLWSVANLHQNIFPDEWKNYPKHSDLKVYNENTIINDSDPVGATRSYEAGSDPRGLFQTGNNVRLDWLPTDASNAWDPNITNSYQTVNVPPEVPVLDIILPQAYKTVYYYRVFVTETVYFKDPVALATHAVSVQNNYLTVNGVDKFIYPQLAFGPRTVPRTAFPYQNDGSDFRTDTKA</sequence>
<dbReference type="Proteomes" id="UP000240617">
    <property type="component" value="Segment"/>
</dbReference>
<reference evidence="2" key="1">
    <citation type="submission" date="2016-10" db="EMBL/GenBank/DDBJ databases">
        <title>Fecal virome of healthy chickens reveals a large diversity of the eukaryote viral community, including novel circular single-stranded DNA viruses.</title>
        <authorList>
            <person name="Lima D.A."/>
            <person name="Cibulski S.P."/>
            <person name="Finkler F."/>
            <person name="Varela A.P.M."/>
            <person name="Teixeira T.F."/>
            <person name="Cerva C."/>
            <person name="Domingues G."/>
            <person name="Loiko M."/>
            <person name="Scheffer C.M."/>
            <person name="Santos H.F."/>
            <person name="Mayer F.Q."/>
            <person name="Roehe P.M."/>
        </authorList>
    </citation>
    <scope>NUCLEOTIDE SEQUENCE [LARGE SCALE GENOMIC DNA]</scope>
    <source>
        <strain evidence="2">RS/BR/2015/2</strain>
    </source>
</reference>
<dbReference type="GeneID" id="37620351"/>
<dbReference type="KEGG" id="vg:37620351"/>
<keyword evidence="2" id="KW-1185">Reference proteome</keyword>